<dbReference type="RefSeq" id="WP_183360695.1">
    <property type="nucleotide sequence ID" value="NZ_BLXZ01000003.1"/>
</dbReference>
<gene>
    <name evidence="8" type="primary">yicC</name>
    <name evidence="8" type="ORF">GMLC_17520</name>
</gene>
<name>A0A6V8N9I2_9BACT</name>
<dbReference type="GO" id="GO:0004521">
    <property type="term" value="F:RNA endonuclease activity"/>
    <property type="evidence" value="ECO:0007669"/>
    <property type="project" value="InterPro"/>
</dbReference>
<keyword evidence="9" id="KW-1185">Reference proteome</keyword>
<evidence type="ECO:0000313" key="9">
    <source>
        <dbReference type="Proteomes" id="UP000587586"/>
    </source>
</evidence>
<evidence type="ECO:0008006" key="10">
    <source>
        <dbReference type="Google" id="ProtNLM"/>
    </source>
</evidence>
<dbReference type="PANTHER" id="PTHR30636:SF3">
    <property type="entry name" value="UPF0701 PROTEIN YICC"/>
    <property type="match status" value="1"/>
</dbReference>
<evidence type="ECO:0000259" key="7">
    <source>
        <dbReference type="Pfam" id="PF08340"/>
    </source>
</evidence>
<dbReference type="NCBIfam" id="TIGR00255">
    <property type="entry name" value="YicC/YloC family endoribonuclease"/>
    <property type="match status" value="1"/>
</dbReference>
<evidence type="ECO:0000256" key="1">
    <source>
        <dbReference type="ARBA" id="ARBA00001968"/>
    </source>
</evidence>
<keyword evidence="2" id="KW-0540">Nuclease</keyword>
<proteinExistence type="inferred from homology"/>
<comment type="similarity">
    <text evidence="5">Belongs to the YicC/YloC family.</text>
</comment>
<sequence>MIKSMTGYGKGEAAYAGGRLVVELRCVNHRYGEISVKLPRALMPFENEIKKRVAEKLNRGKIDVFIQLESAAQAGVPTANLPLARGYYRALSSIREALGLDQEVDLALIASQRDVITVSAEAEASLEEIPAELVEALEAGLARVDQMRSFEGESLRADFRKRRETLAELIGRVEKRAPSVVAEYAAKLKERIQVLTQESALPEERVALEVALLADKCDITEELVRLESHLRQFDETLERSEPVGRKLDFLLQEINREVNTIGSKANDAEIAASVVELKGELEKIREQVQNVE</sequence>
<evidence type="ECO:0000256" key="2">
    <source>
        <dbReference type="ARBA" id="ARBA00022722"/>
    </source>
</evidence>
<dbReference type="InterPro" id="IPR013551">
    <property type="entry name" value="YicC-like_C"/>
</dbReference>
<evidence type="ECO:0000256" key="3">
    <source>
        <dbReference type="ARBA" id="ARBA00022759"/>
    </source>
</evidence>
<comment type="cofactor">
    <cofactor evidence="1">
        <name>a divalent metal cation</name>
        <dbReference type="ChEBI" id="CHEBI:60240"/>
    </cofactor>
</comment>
<comment type="caution">
    <text evidence="8">The sequence shown here is derived from an EMBL/GenBank/DDBJ whole genome shotgun (WGS) entry which is preliminary data.</text>
</comment>
<protein>
    <recommendedName>
        <fullName evidence="10">YicC family protein</fullName>
    </recommendedName>
</protein>
<feature type="domain" description="Endoribonuclease YicC-like N-terminal" evidence="6">
    <location>
        <begin position="2"/>
        <end position="156"/>
    </location>
</feature>
<dbReference type="GO" id="GO:0016787">
    <property type="term" value="F:hydrolase activity"/>
    <property type="evidence" value="ECO:0007669"/>
    <property type="project" value="UniProtKB-KW"/>
</dbReference>
<feature type="domain" description="Endoribonuclease YicC-like C-terminal" evidence="7">
    <location>
        <begin position="173"/>
        <end position="292"/>
    </location>
</feature>
<dbReference type="InterPro" id="IPR013527">
    <property type="entry name" value="YicC-like_N"/>
</dbReference>
<dbReference type="Pfam" id="PF03755">
    <property type="entry name" value="YicC-like_N"/>
    <property type="match status" value="1"/>
</dbReference>
<evidence type="ECO:0000256" key="4">
    <source>
        <dbReference type="ARBA" id="ARBA00022801"/>
    </source>
</evidence>
<reference evidence="9" key="1">
    <citation type="submission" date="2020-06" db="EMBL/GenBank/DDBJ databases">
        <title>Draft genomic sequecing of Geomonas sp. Red745.</title>
        <authorList>
            <person name="Itoh H."/>
            <person name="Xu Z.X."/>
            <person name="Ushijima N."/>
            <person name="Masuda Y."/>
            <person name="Shiratori Y."/>
            <person name="Senoo K."/>
        </authorList>
    </citation>
    <scope>NUCLEOTIDE SEQUENCE [LARGE SCALE GENOMIC DNA]</scope>
    <source>
        <strain evidence="9">Red745</strain>
    </source>
</reference>
<keyword evidence="3" id="KW-0255">Endonuclease</keyword>
<dbReference type="EMBL" id="BLXZ01000003">
    <property type="protein sequence ID" value="GFO68173.1"/>
    <property type="molecule type" value="Genomic_DNA"/>
</dbReference>
<accession>A0A6V8N9I2</accession>
<dbReference type="AlphaFoldDB" id="A0A6V8N9I2"/>
<dbReference type="Pfam" id="PF08340">
    <property type="entry name" value="YicC-like_C"/>
    <property type="match status" value="1"/>
</dbReference>
<organism evidence="8 9">
    <name type="scientific">Geomonas limicola</name>
    <dbReference type="NCBI Taxonomy" id="2740186"/>
    <lineage>
        <taxon>Bacteria</taxon>
        <taxon>Pseudomonadati</taxon>
        <taxon>Thermodesulfobacteriota</taxon>
        <taxon>Desulfuromonadia</taxon>
        <taxon>Geobacterales</taxon>
        <taxon>Geobacteraceae</taxon>
        <taxon>Geomonas</taxon>
    </lineage>
</organism>
<evidence type="ECO:0000313" key="8">
    <source>
        <dbReference type="EMBL" id="GFO68173.1"/>
    </source>
</evidence>
<dbReference type="Proteomes" id="UP000587586">
    <property type="component" value="Unassembled WGS sequence"/>
</dbReference>
<evidence type="ECO:0000256" key="5">
    <source>
        <dbReference type="ARBA" id="ARBA00035648"/>
    </source>
</evidence>
<evidence type="ECO:0000259" key="6">
    <source>
        <dbReference type="Pfam" id="PF03755"/>
    </source>
</evidence>
<keyword evidence="4" id="KW-0378">Hydrolase</keyword>
<dbReference type="InterPro" id="IPR005229">
    <property type="entry name" value="YicC/YloC-like"/>
</dbReference>
<dbReference type="PANTHER" id="PTHR30636">
    <property type="entry name" value="UPF0701 PROTEIN YICC"/>
    <property type="match status" value="1"/>
</dbReference>